<feature type="transmembrane region" description="Helical" evidence="2">
    <location>
        <begin position="97"/>
        <end position="115"/>
    </location>
</feature>
<dbReference type="AlphaFoldDB" id="A0AAD7FEZ5"/>
<gene>
    <name evidence="3" type="ORF">FB45DRAFT_1034815</name>
</gene>
<keyword evidence="2" id="KW-0472">Membrane</keyword>
<name>A0AAD7FEZ5_9AGAR</name>
<evidence type="ECO:0000256" key="1">
    <source>
        <dbReference type="SAM" id="MobiDB-lite"/>
    </source>
</evidence>
<feature type="region of interest" description="Disordered" evidence="1">
    <location>
        <begin position="55"/>
        <end position="88"/>
    </location>
</feature>
<keyword evidence="4" id="KW-1185">Reference proteome</keyword>
<organism evidence="3 4">
    <name type="scientific">Roridomyces roridus</name>
    <dbReference type="NCBI Taxonomy" id="1738132"/>
    <lineage>
        <taxon>Eukaryota</taxon>
        <taxon>Fungi</taxon>
        <taxon>Dikarya</taxon>
        <taxon>Basidiomycota</taxon>
        <taxon>Agaricomycotina</taxon>
        <taxon>Agaricomycetes</taxon>
        <taxon>Agaricomycetidae</taxon>
        <taxon>Agaricales</taxon>
        <taxon>Marasmiineae</taxon>
        <taxon>Mycenaceae</taxon>
        <taxon>Roridomyces</taxon>
    </lineage>
</organism>
<comment type="caution">
    <text evidence="3">The sequence shown here is derived from an EMBL/GenBank/DDBJ whole genome shotgun (WGS) entry which is preliminary data.</text>
</comment>
<keyword evidence="2" id="KW-1133">Transmembrane helix</keyword>
<accession>A0AAD7FEZ5</accession>
<sequence>MSNAGRFADTEANASPNWPVWIAMVVPLTLTHCKTMAPTAKYTLLPTAAADEEALLGSTSRDASDDEGEFDTEPLPAHRESFPPTIDPRFIQPKPATWKRAGLLLLIVFLFWLAYQLQVRGRPKAAQ</sequence>
<proteinExistence type="predicted"/>
<evidence type="ECO:0000256" key="2">
    <source>
        <dbReference type="SAM" id="Phobius"/>
    </source>
</evidence>
<keyword evidence="2" id="KW-0812">Transmembrane</keyword>
<protein>
    <submittedName>
        <fullName evidence="3">Uncharacterized protein</fullName>
    </submittedName>
</protein>
<reference evidence="3" key="1">
    <citation type="submission" date="2023-03" db="EMBL/GenBank/DDBJ databases">
        <title>Massive genome expansion in bonnet fungi (Mycena s.s.) driven by repeated elements and novel gene families across ecological guilds.</title>
        <authorList>
            <consortium name="Lawrence Berkeley National Laboratory"/>
            <person name="Harder C.B."/>
            <person name="Miyauchi S."/>
            <person name="Viragh M."/>
            <person name="Kuo A."/>
            <person name="Thoen E."/>
            <person name="Andreopoulos B."/>
            <person name="Lu D."/>
            <person name="Skrede I."/>
            <person name="Drula E."/>
            <person name="Henrissat B."/>
            <person name="Morin E."/>
            <person name="Kohler A."/>
            <person name="Barry K."/>
            <person name="LaButti K."/>
            <person name="Morin E."/>
            <person name="Salamov A."/>
            <person name="Lipzen A."/>
            <person name="Mereny Z."/>
            <person name="Hegedus B."/>
            <person name="Baldrian P."/>
            <person name="Stursova M."/>
            <person name="Weitz H."/>
            <person name="Taylor A."/>
            <person name="Grigoriev I.V."/>
            <person name="Nagy L.G."/>
            <person name="Martin F."/>
            <person name="Kauserud H."/>
        </authorList>
    </citation>
    <scope>NUCLEOTIDE SEQUENCE</scope>
    <source>
        <strain evidence="3">9284</strain>
    </source>
</reference>
<evidence type="ECO:0000313" key="4">
    <source>
        <dbReference type="Proteomes" id="UP001221142"/>
    </source>
</evidence>
<dbReference type="Proteomes" id="UP001221142">
    <property type="component" value="Unassembled WGS sequence"/>
</dbReference>
<dbReference type="EMBL" id="JARKIF010000022">
    <property type="protein sequence ID" value="KAJ7616498.1"/>
    <property type="molecule type" value="Genomic_DNA"/>
</dbReference>
<evidence type="ECO:0000313" key="3">
    <source>
        <dbReference type="EMBL" id="KAJ7616498.1"/>
    </source>
</evidence>